<keyword evidence="11 13" id="KW-0472">Membrane</keyword>
<evidence type="ECO:0000256" key="10">
    <source>
        <dbReference type="ARBA" id="ARBA00023049"/>
    </source>
</evidence>
<dbReference type="Proteomes" id="UP000501690">
    <property type="component" value="Linkage Group LG7"/>
</dbReference>
<dbReference type="InterPro" id="IPR044838">
    <property type="entry name" value="EGY1-like"/>
</dbReference>
<dbReference type="PANTHER" id="PTHR31412">
    <property type="entry name" value="ZINC METALLOPROTEASE EGY1"/>
    <property type="match status" value="1"/>
</dbReference>
<evidence type="ECO:0000313" key="14">
    <source>
        <dbReference type="EMBL" id="QCE00306.1"/>
    </source>
</evidence>
<evidence type="ECO:0000256" key="6">
    <source>
        <dbReference type="ARBA" id="ARBA00022692"/>
    </source>
</evidence>
<gene>
    <name evidence="14" type="ORF">DEO72_LG7g1596</name>
</gene>
<dbReference type="GO" id="GO:0008237">
    <property type="term" value="F:metallopeptidase activity"/>
    <property type="evidence" value="ECO:0007669"/>
    <property type="project" value="UniProtKB-KW"/>
</dbReference>
<keyword evidence="15" id="KW-1185">Reference proteome</keyword>
<dbReference type="GO" id="GO:0006508">
    <property type="term" value="P:proteolysis"/>
    <property type="evidence" value="ECO:0007669"/>
    <property type="project" value="UniProtKB-KW"/>
</dbReference>
<protein>
    <submittedName>
        <fullName evidence="14">Ubiquitin carboxyl-terminal hydrolase 7</fullName>
    </submittedName>
</protein>
<evidence type="ECO:0000256" key="3">
    <source>
        <dbReference type="ARBA" id="ARBA00022528"/>
    </source>
</evidence>
<comment type="subcellular location">
    <subcellularLocation>
        <location evidence="1">Plastid</location>
        <location evidence="1">Chloroplast membrane</location>
        <topology evidence="1">Multi-pass membrane protein</topology>
    </subcellularLocation>
</comment>
<feature type="region of interest" description="Disordered" evidence="12">
    <location>
        <begin position="109"/>
        <end position="134"/>
    </location>
</feature>
<feature type="transmembrane region" description="Helical" evidence="13">
    <location>
        <begin position="237"/>
        <end position="256"/>
    </location>
</feature>
<keyword evidence="4" id="KW-0934">Plastid</keyword>
<keyword evidence="5" id="KW-0645">Protease</keyword>
<dbReference type="GO" id="GO:0031969">
    <property type="term" value="C:chloroplast membrane"/>
    <property type="evidence" value="ECO:0007669"/>
    <property type="project" value="UniProtKB-SubCell"/>
</dbReference>
<dbReference type="PANTHER" id="PTHR31412:SF5">
    <property type="entry name" value="ZINC METALLOPROTEASE EGY2, CHLOROPLASTIC-RELATED"/>
    <property type="match status" value="1"/>
</dbReference>
<evidence type="ECO:0000256" key="11">
    <source>
        <dbReference type="ARBA" id="ARBA00023136"/>
    </source>
</evidence>
<keyword evidence="7 14" id="KW-0378">Hydrolase</keyword>
<keyword evidence="3" id="KW-0150">Chloroplast</keyword>
<evidence type="ECO:0000256" key="1">
    <source>
        <dbReference type="ARBA" id="ARBA00004508"/>
    </source>
</evidence>
<name>A0A4D6MG09_VIGUN</name>
<evidence type="ECO:0000256" key="5">
    <source>
        <dbReference type="ARBA" id="ARBA00022670"/>
    </source>
</evidence>
<dbReference type="AlphaFoldDB" id="A0A4D6MG09"/>
<reference evidence="14 15" key="1">
    <citation type="submission" date="2019-04" db="EMBL/GenBank/DDBJ databases">
        <title>An improved genome assembly and genetic linkage map for asparagus bean, Vigna unguiculata ssp. sesquipedialis.</title>
        <authorList>
            <person name="Xia Q."/>
            <person name="Zhang R."/>
            <person name="Dong Y."/>
        </authorList>
    </citation>
    <scope>NUCLEOTIDE SEQUENCE [LARGE SCALE GENOMIC DNA]</scope>
    <source>
        <tissue evidence="14">Leaf</tissue>
    </source>
</reference>
<sequence>MLLGRCSISLAFHLHIVGQLREVSNKVHNAELKLFLEVELGLDLRPIAPPDKTKDDILLFFKLYDPKIEVEVFSEKEAYKNGETLPSEDSSVQSTFAPVDGEQLNEFSDANKDQNDVQSLDSDEVASGSPLPSVKPQKLDEAIKIPMETIEILRNQVFGFDTFFVISQDPYEGGVLFKGNLRGQATKSYDKISKRLKDNFGDEYKLFLLVNPEDDKPVAVVVPRTTLQPETTAVLEWFAVGAFGLVTVFTLLRLICLRQECSVTQNCFMCFIYYTDTVVYTPSLE</sequence>
<proteinExistence type="inferred from homology"/>
<evidence type="ECO:0000256" key="12">
    <source>
        <dbReference type="SAM" id="MobiDB-lite"/>
    </source>
</evidence>
<evidence type="ECO:0000313" key="15">
    <source>
        <dbReference type="Proteomes" id="UP000501690"/>
    </source>
</evidence>
<keyword evidence="6 13" id="KW-0812">Transmembrane</keyword>
<accession>A0A4D6MG09</accession>
<keyword evidence="8" id="KW-0809">Transit peptide</keyword>
<dbReference type="EMBL" id="CP039351">
    <property type="protein sequence ID" value="QCE00306.1"/>
    <property type="molecule type" value="Genomic_DNA"/>
</dbReference>
<keyword evidence="9 13" id="KW-1133">Transmembrane helix</keyword>
<evidence type="ECO:0000256" key="4">
    <source>
        <dbReference type="ARBA" id="ARBA00022640"/>
    </source>
</evidence>
<keyword evidence="10" id="KW-0482">Metalloprotease</keyword>
<evidence type="ECO:0000256" key="9">
    <source>
        <dbReference type="ARBA" id="ARBA00022989"/>
    </source>
</evidence>
<evidence type="ECO:0000256" key="7">
    <source>
        <dbReference type="ARBA" id="ARBA00022801"/>
    </source>
</evidence>
<evidence type="ECO:0000256" key="8">
    <source>
        <dbReference type="ARBA" id="ARBA00022946"/>
    </source>
</evidence>
<evidence type="ECO:0000256" key="2">
    <source>
        <dbReference type="ARBA" id="ARBA00007931"/>
    </source>
</evidence>
<organism evidence="14 15">
    <name type="scientific">Vigna unguiculata</name>
    <name type="common">Cowpea</name>
    <dbReference type="NCBI Taxonomy" id="3917"/>
    <lineage>
        <taxon>Eukaryota</taxon>
        <taxon>Viridiplantae</taxon>
        <taxon>Streptophyta</taxon>
        <taxon>Embryophyta</taxon>
        <taxon>Tracheophyta</taxon>
        <taxon>Spermatophyta</taxon>
        <taxon>Magnoliopsida</taxon>
        <taxon>eudicotyledons</taxon>
        <taxon>Gunneridae</taxon>
        <taxon>Pentapetalae</taxon>
        <taxon>rosids</taxon>
        <taxon>fabids</taxon>
        <taxon>Fabales</taxon>
        <taxon>Fabaceae</taxon>
        <taxon>Papilionoideae</taxon>
        <taxon>50 kb inversion clade</taxon>
        <taxon>NPAAA clade</taxon>
        <taxon>indigoferoid/millettioid clade</taxon>
        <taxon>Phaseoleae</taxon>
        <taxon>Vigna</taxon>
    </lineage>
</organism>
<evidence type="ECO:0000256" key="13">
    <source>
        <dbReference type="SAM" id="Phobius"/>
    </source>
</evidence>
<comment type="similarity">
    <text evidence="2">Belongs to the peptidase M50B family.</text>
</comment>